<name>A0ABR2J5K0_9PEZI</name>
<evidence type="ECO:0000313" key="2">
    <source>
        <dbReference type="Proteomes" id="UP001390339"/>
    </source>
</evidence>
<organism evidence="1 2">
    <name type="scientific">Apiospora arundinis</name>
    <dbReference type="NCBI Taxonomy" id="335852"/>
    <lineage>
        <taxon>Eukaryota</taxon>
        <taxon>Fungi</taxon>
        <taxon>Dikarya</taxon>
        <taxon>Ascomycota</taxon>
        <taxon>Pezizomycotina</taxon>
        <taxon>Sordariomycetes</taxon>
        <taxon>Xylariomycetidae</taxon>
        <taxon>Amphisphaeriales</taxon>
        <taxon>Apiosporaceae</taxon>
        <taxon>Apiospora</taxon>
    </lineage>
</organism>
<accession>A0ABR2J5K0</accession>
<keyword evidence="2" id="KW-1185">Reference proteome</keyword>
<comment type="caution">
    <text evidence="1">The sequence shown here is derived from an EMBL/GenBank/DDBJ whole genome shotgun (WGS) entry which is preliminary data.</text>
</comment>
<reference evidence="1 2" key="1">
    <citation type="journal article" date="2024" name="IMA Fungus">
        <title>Apiospora arundinis, a panoply of carbohydrate-active enzymes and secondary metabolites.</title>
        <authorList>
            <person name="Sorensen T."/>
            <person name="Petersen C."/>
            <person name="Muurmann A.T."/>
            <person name="Christiansen J.V."/>
            <person name="Brundto M.L."/>
            <person name="Overgaard C.K."/>
            <person name="Boysen A.T."/>
            <person name="Wollenberg R.D."/>
            <person name="Larsen T.O."/>
            <person name="Sorensen J.L."/>
            <person name="Nielsen K.L."/>
            <person name="Sondergaard T.E."/>
        </authorList>
    </citation>
    <scope>NUCLEOTIDE SEQUENCE [LARGE SCALE GENOMIC DNA]</scope>
    <source>
        <strain evidence="1 2">AAU 773</strain>
    </source>
</reference>
<dbReference type="Proteomes" id="UP001390339">
    <property type="component" value="Unassembled WGS sequence"/>
</dbReference>
<dbReference type="EMBL" id="JAPCWZ010000003">
    <property type="protein sequence ID" value="KAK8872707.1"/>
    <property type="molecule type" value="Genomic_DNA"/>
</dbReference>
<evidence type="ECO:0000313" key="1">
    <source>
        <dbReference type="EMBL" id="KAK8872707.1"/>
    </source>
</evidence>
<sequence>MQHQLAYLGLEERFLLRQEPNDSTADTWVDLLNPHLPDT</sequence>
<proteinExistence type="predicted"/>
<gene>
    <name evidence="1" type="ORF">PGQ11_003221</name>
</gene>
<protein>
    <submittedName>
        <fullName evidence="1">Uncharacterized protein</fullName>
    </submittedName>
</protein>